<evidence type="ECO:0000256" key="2">
    <source>
        <dbReference type="ARBA" id="ARBA00022771"/>
    </source>
</evidence>
<feature type="transmembrane region" description="Helical" evidence="5">
    <location>
        <begin position="360"/>
        <end position="379"/>
    </location>
</feature>
<evidence type="ECO:0000259" key="6">
    <source>
        <dbReference type="PROSITE" id="PS51292"/>
    </source>
</evidence>
<comment type="caution">
    <text evidence="7">The sequence shown here is derived from an EMBL/GenBank/DDBJ whole genome shotgun (WGS) entry which is preliminary data.</text>
</comment>
<evidence type="ECO:0000256" key="1">
    <source>
        <dbReference type="ARBA" id="ARBA00022723"/>
    </source>
</evidence>
<feature type="transmembrane region" description="Helical" evidence="5">
    <location>
        <begin position="302"/>
        <end position="320"/>
    </location>
</feature>
<keyword evidence="1" id="KW-0479">Metal-binding</keyword>
<dbReference type="Pfam" id="PF12906">
    <property type="entry name" value="RINGv"/>
    <property type="match status" value="1"/>
</dbReference>
<sequence>MAKPRTENGVYNTFSEGKPIAASSTLTSQVDSYDRESRNMIMNSAPGAKSSDLTLQIPPRPGGFGSSRRGKGLLQFPSVLNGNYSIGGFLRGLSYKKRVTATDGERRPLLSSESPVFANPMPNINWKRRTSLPVTRATILSPPVITPTSARTLSERQKSLVRTSQTTVLRSLSVLGRNLVIVRSSSFAARENPAPDADSGQITPDPAHKDQEIPQEEASCRICFDTCKERNTLKMECCCKGALQLVHEDCAIRWFSDKGDRVCDVCRKEVSNLPETLLRVPNDTQRNIRYQNRQGLNATSRWQDIVVLFLISTFCYFFFLEQLLIGEMKNQALIIAAPFSFAIGLTASIFAVILAIKEHIWIYAALEFALVALTLHLFYSMLHIPPVYAILLSSVLGFGGAMSLNFLYIRYFSWRVQVAENSNLV</sequence>
<evidence type="ECO:0000313" key="7">
    <source>
        <dbReference type="EMBL" id="CAA2991510.1"/>
    </source>
</evidence>
<keyword evidence="8" id="KW-1185">Reference proteome</keyword>
<reference evidence="7 8" key="1">
    <citation type="submission" date="2019-12" db="EMBL/GenBank/DDBJ databases">
        <authorList>
            <person name="Alioto T."/>
            <person name="Alioto T."/>
            <person name="Gomez Garrido J."/>
        </authorList>
    </citation>
    <scope>NUCLEOTIDE SEQUENCE [LARGE SCALE GENOMIC DNA]</scope>
</reference>
<dbReference type="Gramene" id="OE9A108309T5">
    <property type="protein sequence ID" value="OE9A108309C5"/>
    <property type="gene ID" value="OE9A108309"/>
</dbReference>
<dbReference type="Proteomes" id="UP000594638">
    <property type="component" value="Unassembled WGS sequence"/>
</dbReference>
<keyword evidence="5" id="KW-0812">Transmembrane</keyword>
<dbReference type="OrthoDB" id="435038at2759"/>
<protein>
    <submittedName>
        <fullName evidence="7">Uncharacterized protein LOC111371475 isoform X1</fullName>
    </submittedName>
</protein>
<keyword evidence="2" id="KW-0863">Zinc-finger</keyword>
<feature type="region of interest" description="Disordered" evidence="4">
    <location>
        <begin position="190"/>
        <end position="213"/>
    </location>
</feature>
<dbReference type="EMBL" id="CACTIH010005426">
    <property type="protein sequence ID" value="CAA2991510.1"/>
    <property type="molecule type" value="Genomic_DNA"/>
</dbReference>
<gene>
    <name evidence="7" type="ORF">OLEA9_A108309</name>
</gene>
<evidence type="ECO:0000256" key="4">
    <source>
        <dbReference type="SAM" id="MobiDB-lite"/>
    </source>
</evidence>
<dbReference type="Gene3D" id="3.30.40.10">
    <property type="entry name" value="Zinc/RING finger domain, C3HC4 (zinc finger)"/>
    <property type="match status" value="1"/>
</dbReference>
<evidence type="ECO:0000313" key="8">
    <source>
        <dbReference type="Proteomes" id="UP000594638"/>
    </source>
</evidence>
<feature type="transmembrane region" description="Helical" evidence="5">
    <location>
        <begin position="332"/>
        <end position="354"/>
    </location>
</feature>
<proteinExistence type="predicted"/>
<dbReference type="InterPro" id="IPR013083">
    <property type="entry name" value="Znf_RING/FYVE/PHD"/>
</dbReference>
<dbReference type="CDD" id="cd16495">
    <property type="entry name" value="RING_CH-C4HC3_MARCH"/>
    <property type="match status" value="1"/>
</dbReference>
<accession>A0A8S0SIS1</accession>
<dbReference type="SMART" id="SM00744">
    <property type="entry name" value="RINGv"/>
    <property type="match status" value="1"/>
</dbReference>
<evidence type="ECO:0000256" key="5">
    <source>
        <dbReference type="SAM" id="Phobius"/>
    </source>
</evidence>
<keyword evidence="5" id="KW-1133">Transmembrane helix</keyword>
<organism evidence="7 8">
    <name type="scientific">Olea europaea subsp. europaea</name>
    <dbReference type="NCBI Taxonomy" id="158383"/>
    <lineage>
        <taxon>Eukaryota</taxon>
        <taxon>Viridiplantae</taxon>
        <taxon>Streptophyta</taxon>
        <taxon>Embryophyta</taxon>
        <taxon>Tracheophyta</taxon>
        <taxon>Spermatophyta</taxon>
        <taxon>Magnoliopsida</taxon>
        <taxon>eudicotyledons</taxon>
        <taxon>Gunneridae</taxon>
        <taxon>Pentapetalae</taxon>
        <taxon>asterids</taxon>
        <taxon>lamiids</taxon>
        <taxon>Lamiales</taxon>
        <taxon>Oleaceae</taxon>
        <taxon>Oleeae</taxon>
        <taxon>Olea</taxon>
    </lineage>
</organism>
<feature type="transmembrane region" description="Helical" evidence="5">
    <location>
        <begin position="386"/>
        <end position="409"/>
    </location>
</feature>
<name>A0A8S0SIS1_OLEEU</name>
<dbReference type="AlphaFoldDB" id="A0A8S0SIS1"/>
<dbReference type="InterPro" id="IPR011016">
    <property type="entry name" value="Znf_RING-CH"/>
</dbReference>
<dbReference type="SUPFAM" id="SSF57850">
    <property type="entry name" value="RING/U-box"/>
    <property type="match status" value="1"/>
</dbReference>
<dbReference type="PANTHER" id="PTHR46158">
    <property type="entry name" value="OS02G0165000 PROTEIN"/>
    <property type="match status" value="1"/>
</dbReference>
<dbReference type="PANTHER" id="PTHR46158:SF11">
    <property type="entry name" value="ZINC FINGER PROTEIN"/>
    <property type="match status" value="1"/>
</dbReference>
<dbReference type="PROSITE" id="PS51292">
    <property type="entry name" value="ZF_RING_CH"/>
    <property type="match status" value="1"/>
</dbReference>
<keyword evidence="5" id="KW-0472">Membrane</keyword>
<feature type="domain" description="RING-CH-type" evidence="6">
    <location>
        <begin position="212"/>
        <end position="273"/>
    </location>
</feature>
<evidence type="ECO:0000256" key="3">
    <source>
        <dbReference type="ARBA" id="ARBA00022833"/>
    </source>
</evidence>
<keyword evidence="3" id="KW-0862">Zinc</keyword>
<dbReference type="GO" id="GO:0008270">
    <property type="term" value="F:zinc ion binding"/>
    <property type="evidence" value="ECO:0007669"/>
    <property type="project" value="UniProtKB-KW"/>
</dbReference>